<dbReference type="InterPro" id="IPR036045">
    <property type="entry name" value="Sec1-like_sf"/>
</dbReference>
<proteinExistence type="inferred from homology"/>
<dbReference type="Proteomes" id="UP001187531">
    <property type="component" value="Unassembled WGS sequence"/>
</dbReference>
<accession>A0AA88IUZ7</accession>
<dbReference type="PANTHER" id="PTHR11679">
    <property type="entry name" value="VESICLE PROTEIN SORTING-ASSOCIATED"/>
    <property type="match status" value="1"/>
</dbReference>
<protein>
    <submittedName>
        <fullName evidence="2">Uncharacterized protein</fullName>
    </submittedName>
</protein>
<organism evidence="2 3">
    <name type="scientific">Artemia franciscana</name>
    <name type="common">Brine shrimp</name>
    <name type="synonym">Artemia sanfranciscana</name>
    <dbReference type="NCBI Taxonomy" id="6661"/>
    <lineage>
        <taxon>Eukaryota</taxon>
        <taxon>Metazoa</taxon>
        <taxon>Ecdysozoa</taxon>
        <taxon>Arthropoda</taxon>
        <taxon>Crustacea</taxon>
        <taxon>Branchiopoda</taxon>
        <taxon>Anostraca</taxon>
        <taxon>Artemiidae</taxon>
        <taxon>Artemia</taxon>
    </lineage>
</organism>
<evidence type="ECO:0000256" key="1">
    <source>
        <dbReference type="ARBA" id="ARBA00009884"/>
    </source>
</evidence>
<dbReference type="Gene3D" id="3.90.830.10">
    <property type="entry name" value="Syntaxin Binding Protein 1, Chain A, domain 2"/>
    <property type="match status" value="1"/>
</dbReference>
<dbReference type="EMBL" id="JAVRJZ010000001">
    <property type="protein sequence ID" value="KAK2727882.1"/>
    <property type="molecule type" value="Genomic_DNA"/>
</dbReference>
<comment type="caution">
    <text evidence="2">The sequence shown here is derived from an EMBL/GenBank/DDBJ whole genome shotgun (WGS) entry which is preliminary data.</text>
</comment>
<dbReference type="Pfam" id="PF00995">
    <property type="entry name" value="Sec1"/>
    <property type="match status" value="1"/>
</dbReference>
<evidence type="ECO:0000313" key="2">
    <source>
        <dbReference type="EMBL" id="KAK2727882.1"/>
    </source>
</evidence>
<dbReference type="AlphaFoldDB" id="A0AA88IUZ7"/>
<name>A0AA88IUZ7_ARTSF</name>
<dbReference type="InterPro" id="IPR043127">
    <property type="entry name" value="Sec-1-like_dom3a"/>
</dbReference>
<keyword evidence="3" id="KW-1185">Reference proteome</keyword>
<comment type="similarity">
    <text evidence="1">Belongs to the STXBP/unc-18/SEC1 family.</text>
</comment>
<dbReference type="SUPFAM" id="SSF56815">
    <property type="entry name" value="Sec1/munc18-like (SM) proteins"/>
    <property type="match status" value="1"/>
</dbReference>
<dbReference type="InterPro" id="IPR001619">
    <property type="entry name" value="Sec1-like"/>
</dbReference>
<sequence length="300" mass="34576">MMSLRQRQKDMLKGMLKFNKPLTNKYTSSICPEEDLFTLRYKIGTDTLDYYNLSRSGTTEEQMDRILVQIVEGLFDNLATMGYAPSIRCPKGNSVEQVAERLYNKIKSNISDTSNTLFNRDVGSLASFSQERPLLVILDRDLATCLHHTWTYQALIADVFDNKSGLVVVKEKDENSCKEKKITWELNNDDKFWMDQKGSVIPFVAEALHQEIDSYRSDTEKVRRLKETMTEDEVDLTCTNRQITSAVPSLPQLDEKYKRIEMHTSLTQAILDQVKVRHLDVYFESDNKIMTKLNLGKTSS</sequence>
<reference evidence="2" key="1">
    <citation type="submission" date="2023-07" db="EMBL/GenBank/DDBJ databases">
        <title>Chromosome-level genome assembly of Artemia franciscana.</title>
        <authorList>
            <person name="Jo E."/>
        </authorList>
    </citation>
    <scope>NUCLEOTIDE SEQUENCE</scope>
    <source>
        <tissue evidence="2">Whole body</tissue>
    </source>
</reference>
<evidence type="ECO:0000313" key="3">
    <source>
        <dbReference type="Proteomes" id="UP001187531"/>
    </source>
</evidence>
<gene>
    <name evidence="2" type="ORF">QYM36_008382</name>
</gene>
<dbReference type="GO" id="GO:0016192">
    <property type="term" value="P:vesicle-mediated transport"/>
    <property type="evidence" value="ECO:0007669"/>
    <property type="project" value="InterPro"/>
</dbReference>